<evidence type="ECO:0000313" key="2">
    <source>
        <dbReference type="Proteomes" id="UP000218323"/>
    </source>
</evidence>
<protein>
    <submittedName>
        <fullName evidence="1">Uncharacterized protein</fullName>
    </submittedName>
</protein>
<comment type="caution">
    <text evidence="1">The sequence shown here is derived from an EMBL/GenBank/DDBJ whole genome shotgun (WGS) entry which is preliminary data.</text>
</comment>
<dbReference type="EMBL" id="NWVC01000009">
    <property type="protein sequence ID" value="PCG13288.1"/>
    <property type="molecule type" value="Genomic_DNA"/>
</dbReference>
<organism evidence="1 2">
    <name type="scientific">Sphingomonas adhaesiva</name>
    <dbReference type="NCBI Taxonomy" id="28212"/>
    <lineage>
        <taxon>Bacteria</taxon>
        <taxon>Pseudomonadati</taxon>
        <taxon>Pseudomonadota</taxon>
        <taxon>Alphaproteobacteria</taxon>
        <taxon>Sphingomonadales</taxon>
        <taxon>Sphingomonadaceae</taxon>
        <taxon>Sphingomonas</taxon>
    </lineage>
</organism>
<keyword evidence="2" id="KW-1185">Reference proteome</keyword>
<sequence>MQILTCIAGLPRAVVDEIRSLPAARFTEDDGNRPIMRPVKPPFAFRPGMEEGYHQDLRDRIAQLNPHDEAAVILAYVNYPNSETSRFVATFFPFAIHAPLEPFDPEAGPKSTRRAALVAYVDAIEKALTKLVAKMRGVRDALSGRNFTPLLLPLGNFKSDIVRPQIAALYDALGTAPDPRTLLEIASKSIAAAHPIGLIGEGKKRTRFYEDARRLRFKSPGSNRHGMAQQGGAGHGPHCLINGRVRLGGPFDSQFHYDCEYARGNVDREYPNCHAENIAPADAQYVNIAPNDYVR</sequence>
<dbReference type="AlphaFoldDB" id="A0A2A4I5B3"/>
<gene>
    <name evidence="1" type="ORF">COA07_15110</name>
</gene>
<dbReference type="Proteomes" id="UP000218323">
    <property type="component" value="Unassembled WGS sequence"/>
</dbReference>
<reference evidence="1 2" key="1">
    <citation type="submission" date="2017-09" db="EMBL/GenBank/DDBJ databases">
        <title>Sphingomonas adhaesiva DSM 7418, whole genome shotgun sequence.</title>
        <authorList>
            <person name="Feng G."/>
            <person name="Zhu H."/>
        </authorList>
    </citation>
    <scope>NUCLEOTIDE SEQUENCE [LARGE SCALE GENOMIC DNA]</scope>
    <source>
        <strain evidence="1 2">DSM 7418</strain>
    </source>
</reference>
<proteinExistence type="predicted"/>
<accession>A0A2A4I5B3</accession>
<dbReference type="RefSeq" id="WP_066706662.1">
    <property type="nucleotide sequence ID" value="NZ_NWVC01000009.1"/>
</dbReference>
<name>A0A2A4I5B3_9SPHN</name>
<evidence type="ECO:0000313" key="1">
    <source>
        <dbReference type="EMBL" id="PCG13288.1"/>
    </source>
</evidence>